<dbReference type="AlphaFoldDB" id="A0A1V8SJ90"/>
<accession>A0A1V8SJ90</accession>
<evidence type="ECO:0000256" key="3">
    <source>
        <dbReference type="ARBA" id="ARBA00023002"/>
    </source>
</evidence>
<organism evidence="6 7">
    <name type="scientific">Cryoendolithus antarcticus</name>
    <dbReference type="NCBI Taxonomy" id="1507870"/>
    <lineage>
        <taxon>Eukaryota</taxon>
        <taxon>Fungi</taxon>
        <taxon>Dikarya</taxon>
        <taxon>Ascomycota</taxon>
        <taxon>Pezizomycotina</taxon>
        <taxon>Dothideomycetes</taxon>
        <taxon>Dothideomycetidae</taxon>
        <taxon>Cladosporiales</taxon>
        <taxon>Cladosporiaceae</taxon>
        <taxon>Cryoendolithus</taxon>
    </lineage>
</organism>
<keyword evidence="1" id="KW-0285">Flavoprotein</keyword>
<dbReference type="OrthoDB" id="655030at2759"/>
<sequence length="407" mass="43846">MTLHTTTPPSPSSSPSKIAILGAGPSGLLLSNLLTQSHIPHRIFDRLPSPATASKSTSGTLDLHEGTGLLALERAGLLEAFKGKARYDVPQRFADAKGGVKLIIGEGEVSERPEVDRRDLQGILLGGEGEGEGRVEWGRKVKVVKREDGKGEEEGGVVVEFEDGQTEGWFDLVVGADGSWSKARSFLTSVKPTYTGRYALTSTLSPSSPFFATATRLIGPGNSIAMGHGRIISGMELGSGAYYVWAGVPCPPEDDLPDFATLVQDPVKLKKQLIEQHFQGWADDVVGLLKEADGEWYAWPFYAMGEEGVNWTGRRGVTLVGDAAHLIPPNGEGVNSALYDSMLLAEQIVKHGVDHLDEAVVAYEAILKPRAKELIADTDMIELMYAQNAPDGFVKLFNDMMGGEQKE</sequence>
<keyword evidence="2" id="KW-0274">FAD</keyword>
<comment type="caution">
    <text evidence="6">The sequence shown here is derived from an EMBL/GenBank/DDBJ whole genome shotgun (WGS) entry which is preliminary data.</text>
</comment>
<dbReference type="STRING" id="1507870.A0A1V8SJ90"/>
<dbReference type="PANTHER" id="PTHR46972">
    <property type="entry name" value="MONOOXYGENASE ASQM-RELATED"/>
    <property type="match status" value="1"/>
</dbReference>
<dbReference type="GO" id="GO:0071949">
    <property type="term" value="F:FAD binding"/>
    <property type="evidence" value="ECO:0007669"/>
    <property type="project" value="InterPro"/>
</dbReference>
<gene>
    <name evidence="6" type="ORF">B0A48_15073</name>
</gene>
<evidence type="ECO:0000313" key="7">
    <source>
        <dbReference type="Proteomes" id="UP000192596"/>
    </source>
</evidence>
<dbReference type="PANTHER" id="PTHR46972:SF1">
    <property type="entry name" value="FAD DEPENDENT OXIDOREDUCTASE DOMAIN-CONTAINING PROTEIN"/>
    <property type="match status" value="1"/>
</dbReference>
<dbReference type="Gene3D" id="3.50.50.60">
    <property type="entry name" value="FAD/NAD(P)-binding domain"/>
    <property type="match status" value="1"/>
</dbReference>
<feature type="domain" description="FAD-binding" evidence="5">
    <location>
        <begin position="17"/>
        <end position="186"/>
    </location>
</feature>
<keyword evidence="4" id="KW-0503">Monooxygenase</keyword>
<dbReference type="InterPro" id="IPR036188">
    <property type="entry name" value="FAD/NAD-bd_sf"/>
</dbReference>
<reference evidence="7" key="1">
    <citation type="submission" date="2017-03" db="EMBL/GenBank/DDBJ databases">
        <title>Genomes of endolithic fungi from Antarctica.</title>
        <authorList>
            <person name="Coleine C."/>
            <person name="Masonjones S."/>
            <person name="Stajich J.E."/>
        </authorList>
    </citation>
    <scope>NUCLEOTIDE SEQUENCE [LARGE SCALE GENOMIC DNA]</scope>
    <source>
        <strain evidence="7">CCFEE 5527</strain>
    </source>
</reference>
<dbReference type="Proteomes" id="UP000192596">
    <property type="component" value="Unassembled WGS sequence"/>
</dbReference>
<proteinExistence type="predicted"/>
<evidence type="ECO:0000256" key="2">
    <source>
        <dbReference type="ARBA" id="ARBA00022827"/>
    </source>
</evidence>
<evidence type="ECO:0000256" key="1">
    <source>
        <dbReference type="ARBA" id="ARBA00022630"/>
    </source>
</evidence>
<dbReference type="PRINTS" id="PR00420">
    <property type="entry name" value="RNGMNOXGNASE"/>
</dbReference>
<name>A0A1V8SJ90_9PEZI</name>
<evidence type="ECO:0000259" key="5">
    <source>
        <dbReference type="Pfam" id="PF01494"/>
    </source>
</evidence>
<dbReference type="InParanoid" id="A0A1V8SJ90"/>
<keyword evidence="7" id="KW-1185">Reference proteome</keyword>
<feature type="domain" description="FAD-binding" evidence="5">
    <location>
        <begin position="317"/>
        <end position="375"/>
    </location>
</feature>
<evidence type="ECO:0000256" key="4">
    <source>
        <dbReference type="ARBA" id="ARBA00023033"/>
    </source>
</evidence>
<dbReference type="EMBL" id="NAJO01000041">
    <property type="protein sequence ID" value="OQN99224.1"/>
    <property type="molecule type" value="Genomic_DNA"/>
</dbReference>
<dbReference type="GO" id="GO:0004497">
    <property type="term" value="F:monooxygenase activity"/>
    <property type="evidence" value="ECO:0007669"/>
    <property type="project" value="UniProtKB-KW"/>
</dbReference>
<protein>
    <recommendedName>
        <fullName evidence="5">FAD-binding domain-containing protein</fullName>
    </recommendedName>
</protein>
<dbReference type="SUPFAM" id="SSF51905">
    <property type="entry name" value="FAD/NAD(P)-binding domain"/>
    <property type="match status" value="1"/>
</dbReference>
<dbReference type="InterPro" id="IPR002938">
    <property type="entry name" value="FAD-bd"/>
</dbReference>
<dbReference type="Pfam" id="PF01494">
    <property type="entry name" value="FAD_binding_3"/>
    <property type="match status" value="2"/>
</dbReference>
<evidence type="ECO:0000313" key="6">
    <source>
        <dbReference type="EMBL" id="OQN99224.1"/>
    </source>
</evidence>
<keyword evidence="3" id="KW-0560">Oxidoreductase</keyword>